<evidence type="ECO:0000256" key="1">
    <source>
        <dbReference type="SAM" id="MobiDB-lite"/>
    </source>
</evidence>
<accession>A0AAF3ELA4</accession>
<evidence type="ECO:0000313" key="3">
    <source>
        <dbReference type="WBParaSite" id="MBELARI_LOCUS14819.3"/>
    </source>
</evidence>
<name>A0AAF3ELA4_9BILA</name>
<dbReference type="WBParaSite" id="MBELARI_LOCUS14819.3">
    <property type="protein sequence ID" value="MBELARI_LOCUS14819.3"/>
    <property type="gene ID" value="MBELARI_LOCUS14819"/>
</dbReference>
<reference evidence="3" key="1">
    <citation type="submission" date="2024-02" db="UniProtKB">
        <authorList>
            <consortium name="WormBaseParasite"/>
        </authorList>
    </citation>
    <scope>IDENTIFICATION</scope>
</reference>
<organism evidence="2 3">
    <name type="scientific">Mesorhabditis belari</name>
    <dbReference type="NCBI Taxonomy" id="2138241"/>
    <lineage>
        <taxon>Eukaryota</taxon>
        <taxon>Metazoa</taxon>
        <taxon>Ecdysozoa</taxon>
        <taxon>Nematoda</taxon>
        <taxon>Chromadorea</taxon>
        <taxon>Rhabditida</taxon>
        <taxon>Rhabditina</taxon>
        <taxon>Rhabditomorpha</taxon>
        <taxon>Rhabditoidea</taxon>
        <taxon>Rhabditidae</taxon>
        <taxon>Mesorhabditinae</taxon>
        <taxon>Mesorhabditis</taxon>
    </lineage>
</organism>
<dbReference type="AlphaFoldDB" id="A0AAF3ELA4"/>
<proteinExistence type="predicted"/>
<feature type="region of interest" description="Disordered" evidence="1">
    <location>
        <begin position="54"/>
        <end position="82"/>
    </location>
</feature>
<keyword evidence="2" id="KW-1185">Reference proteome</keyword>
<protein>
    <submittedName>
        <fullName evidence="3">BTB domain-containing protein</fullName>
    </submittedName>
</protein>
<evidence type="ECO:0000313" key="2">
    <source>
        <dbReference type="Proteomes" id="UP000887575"/>
    </source>
</evidence>
<dbReference type="Proteomes" id="UP000887575">
    <property type="component" value="Unassembled WGS sequence"/>
</dbReference>
<sequence>MVGCERCMMDYGCEIEAKAVTDLQAYYQCPHALLPLNDATEECHCQTSILSSHLRSAATSSDRTRATSRPRQRIPSERSHKP</sequence>